<keyword evidence="3 10" id="KW-0808">Transferase</keyword>
<evidence type="ECO:0000256" key="7">
    <source>
        <dbReference type="SAM" id="MobiDB-lite"/>
    </source>
</evidence>
<keyword evidence="5 10" id="KW-0418">Kinase</keyword>
<proteinExistence type="predicted"/>
<gene>
    <name evidence="10" type="ORF">BKA16_003316</name>
</gene>
<keyword evidence="8" id="KW-0812">Transmembrane</keyword>
<dbReference type="SUPFAM" id="SSF56112">
    <property type="entry name" value="Protein kinase-like (PK-like)"/>
    <property type="match status" value="1"/>
</dbReference>
<evidence type="ECO:0000256" key="8">
    <source>
        <dbReference type="SAM" id="Phobius"/>
    </source>
</evidence>
<evidence type="ECO:0000256" key="6">
    <source>
        <dbReference type="ARBA" id="ARBA00022840"/>
    </source>
</evidence>
<dbReference type="InterPro" id="IPR008271">
    <property type="entry name" value="Ser/Thr_kinase_AS"/>
</dbReference>
<keyword evidence="8" id="KW-1133">Transmembrane helix</keyword>
<dbReference type="Pfam" id="PF00069">
    <property type="entry name" value="Pkinase"/>
    <property type="match status" value="1"/>
</dbReference>
<evidence type="ECO:0000256" key="4">
    <source>
        <dbReference type="ARBA" id="ARBA00022741"/>
    </source>
</evidence>
<keyword evidence="8" id="KW-0472">Membrane</keyword>
<dbReference type="GO" id="GO:0005524">
    <property type="term" value="F:ATP binding"/>
    <property type="evidence" value="ECO:0007669"/>
    <property type="project" value="UniProtKB-KW"/>
</dbReference>
<evidence type="ECO:0000256" key="2">
    <source>
        <dbReference type="ARBA" id="ARBA00022527"/>
    </source>
</evidence>
<feature type="compositionally biased region" description="Pro residues" evidence="7">
    <location>
        <begin position="356"/>
        <end position="374"/>
    </location>
</feature>
<dbReference type="PROSITE" id="PS50011">
    <property type="entry name" value="PROTEIN_KINASE_DOM"/>
    <property type="match status" value="1"/>
</dbReference>
<keyword evidence="6" id="KW-0067">ATP-binding</keyword>
<dbReference type="Gene3D" id="2.130.10.30">
    <property type="entry name" value="Regulator of chromosome condensation 1/beta-lactamase-inhibitor protein II"/>
    <property type="match status" value="2"/>
</dbReference>
<dbReference type="EC" id="2.7.11.1" evidence="1"/>
<dbReference type="PANTHER" id="PTHR43289:SF6">
    <property type="entry name" value="SERINE_THREONINE-PROTEIN KINASE NEKL-3"/>
    <property type="match status" value="1"/>
</dbReference>
<dbReference type="InterPro" id="IPR000408">
    <property type="entry name" value="Reg_chr_condens"/>
</dbReference>
<evidence type="ECO:0000313" key="11">
    <source>
        <dbReference type="Proteomes" id="UP000551501"/>
    </source>
</evidence>
<feature type="domain" description="Protein kinase" evidence="9">
    <location>
        <begin position="12"/>
        <end position="275"/>
    </location>
</feature>
<dbReference type="EMBL" id="JACIFP010000001">
    <property type="protein sequence ID" value="MBB4136764.1"/>
    <property type="molecule type" value="Genomic_DNA"/>
</dbReference>
<dbReference type="PROSITE" id="PS00108">
    <property type="entry name" value="PROTEIN_KINASE_ST"/>
    <property type="match status" value="1"/>
</dbReference>
<dbReference type="InterPro" id="IPR011009">
    <property type="entry name" value="Kinase-like_dom_sf"/>
</dbReference>
<evidence type="ECO:0000256" key="1">
    <source>
        <dbReference type="ARBA" id="ARBA00012513"/>
    </source>
</evidence>
<evidence type="ECO:0000259" key="9">
    <source>
        <dbReference type="PROSITE" id="PS50011"/>
    </source>
</evidence>
<evidence type="ECO:0000313" key="10">
    <source>
        <dbReference type="EMBL" id="MBB4136764.1"/>
    </source>
</evidence>
<organism evidence="10 11">
    <name type="scientific">Gordonia humi</name>
    <dbReference type="NCBI Taxonomy" id="686429"/>
    <lineage>
        <taxon>Bacteria</taxon>
        <taxon>Bacillati</taxon>
        <taxon>Actinomycetota</taxon>
        <taxon>Actinomycetes</taxon>
        <taxon>Mycobacteriales</taxon>
        <taxon>Gordoniaceae</taxon>
        <taxon>Gordonia</taxon>
    </lineage>
</organism>
<dbReference type="PANTHER" id="PTHR43289">
    <property type="entry name" value="MITOGEN-ACTIVATED PROTEIN KINASE KINASE KINASE 20-RELATED"/>
    <property type="match status" value="1"/>
</dbReference>
<reference evidence="10 11" key="1">
    <citation type="submission" date="2020-08" db="EMBL/GenBank/DDBJ databases">
        <title>Sequencing the genomes of 1000 actinobacteria strains.</title>
        <authorList>
            <person name="Klenk H.-P."/>
        </authorList>
    </citation>
    <scope>NUCLEOTIDE SEQUENCE [LARGE SCALE GENOMIC DNA]</scope>
    <source>
        <strain evidence="10 11">DSM 45298</strain>
    </source>
</reference>
<sequence>MSAQPGSVIAGYRVVSLLGSGGMGDVYVVENTQLQRNEAMKVISVAGASNPDFQQRFANEARTAASLDHPSIITVHGYGVADQDGGLPWFTMSYLDGPDMASTRLTPVETVQAVSQVAEGLDYAHHRGIVHRDIKPANIVITRDNDGALARAVILDFGIAKLADSPQLTAMNSVVGTMAYTAPEIISGQSATGRSDQYSLACATYQVLTGHAPFEADTATALMMAHVQKPPPPLGQARPDLAPLGPVLARAMAKDPAARYPDCRAFAAELRRAFAQTAAGTSTTVAPTPAPPQHFTPAPGPAPSNPGFTPVPVAQQYPPQTPAPMSGPGGTPYPGVVSQPAYASNPQQPGFGPGGPGVPPSGPWAPGGVPGPPPRRSRRGLFIALAIAAVAVIAVGGTAPLWWPSSSDEAPAKSYYQTIAMSFGSVCSVHDDDLYCWGDNSSGQLGDGTTTSRNAPTKVGALTGVTAVALGTYKTEGDDYVTTTCAAVDGSAYCWGANHYGQIGDGSTDDKTAPVKVGDLEGVTAVAVSMGSSCAIADAELYCWGNGEFGQLGTGDTSERVTRPAKIPGLHDVTQVSAANGTVCAVADKDVYCWGDNRDGQIGDGSTAVRNTPVKVNGLGEVTSLAVGASSYTDSDDKLTLNYYTCAVSDGDTYCWGSQPSGSETVQTPRQVSGLSDVKQVAVDVATFCAVDGDDKVQCWGNNKFGQVGNGSSDENTAVGSPTTVAALSDVRYVATGTSLTCARTGDDVYCWGLNSSGQLGSPQAPSDKSTAPVKVAF</sequence>
<keyword evidence="11" id="KW-1185">Reference proteome</keyword>
<dbReference type="AlphaFoldDB" id="A0A840F2B4"/>
<dbReference type="PRINTS" id="PR00633">
    <property type="entry name" value="RCCNDNSATION"/>
</dbReference>
<feature type="region of interest" description="Disordered" evidence="7">
    <location>
        <begin position="279"/>
        <end position="375"/>
    </location>
</feature>
<dbReference type="PROSITE" id="PS50012">
    <property type="entry name" value="RCC1_3"/>
    <property type="match status" value="6"/>
</dbReference>
<feature type="compositionally biased region" description="Polar residues" evidence="7">
    <location>
        <begin position="759"/>
        <end position="770"/>
    </location>
</feature>
<dbReference type="CDD" id="cd14014">
    <property type="entry name" value="STKc_PknB_like"/>
    <property type="match status" value="1"/>
</dbReference>
<comment type="caution">
    <text evidence="10">The sequence shown here is derived from an EMBL/GenBank/DDBJ whole genome shotgun (WGS) entry which is preliminary data.</text>
</comment>
<keyword evidence="2" id="KW-0723">Serine/threonine-protein kinase</keyword>
<dbReference type="Gene3D" id="1.10.510.10">
    <property type="entry name" value="Transferase(Phosphotransferase) domain 1"/>
    <property type="match status" value="1"/>
</dbReference>
<keyword evidence="4" id="KW-0547">Nucleotide-binding</keyword>
<protein>
    <recommendedName>
        <fullName evidence="1">non-specific serine/threonine protein kinase</fullName>
        <ecNumber evidence="1">2.7.11.1</ecNumber>
    </recommendedName>
</protein>
<feature type="region of interest" description="Disordered" evidence="7">
    <location>
        <begin position="759"/>
        <end position="778"/>
    </location>
</feature>
<evidence type="ECO:0000256" key="3">
    <source>
        <dbReference type="ARBA" id="ARBA00022679"/>
    </source>
</evidence>
<name>A0A840F2B4_9ACTN</name>
<accession>A0A840F2B4</accession>
<dbReference type="GO" id="GO:0004674">
    <property type="term" value="F:protein serine/threonine kinase activity"/>
    <property type="evidence" value="ECO:0007669"/>
    <property type="project" value="UniProtKB-KW"/>
</dbReference>
<dbReference type="Pfam" id="PF00415">
    <property type="entry name" value="RCC1"/>
    <property type="match status" value="5"/>
</dbReference>
<evidence type="ECO:0000256" key="5">
    <source>
        <dbReference type="ARBA" id="ARBA00022777"/>
    </source>
</evidence>
<dbReference type="RefSeq" id="WP_183371705.1">
    <property type="nucleotide sequence ID" value="NZ_BAABHL010000126.1"/>
</dbReference>
<dbReference type="InterPro" id="IPR000719">
    <property type="entry name" value="Prot_kinase_dom"/>
</dbReference>
<dbReference type="SMART" id="SM00220">
    <property type="entry name" value="S_TKc"/>
    <property type="match status" value="1"/>
</dbReference>
<feature type="compositionally biased region" description="Pro residues" evidence="7">
    <location>
        <begin position="288"/>
        <end position="304"/>
    </location>
</feature>
<dbReference type="Proteomes" id="UP000551501">
    <property type="component" value="Unassembled WGS sequence"/>
</dbReference>
<dbReference type="InterPro" id="IPR009091">
    <property type="entry name" value="RCC1/BLIP-II"/>
</dbReference>
<dbReference type="SUPFAM" id="SSF50985">
    <property type="entry name" value="RCC1/BLIP-II"/>
    <property type="match status" value="1"/>
</dbReference>
<dbReference type="Gene3D" id="3.30.200.20">
    <property type="entry name" value="Phosphorylase Kinase, domain 1"/>
    <property type="match status" value="1"/>
</dbReference>
<feature type="transmembrane region" description="Helical" evidence="8">
    <location>
        <begin position="381"/>
        <end position="403"/>
    </location>
</feature>